<evidence type="ECO:0000256" key="1">
    <source>
        <dbReference type="SAM" id="Coils"/>
    </source>
</evidence>
<protein>
    <submittedName>
        <fullName evidence="2">Uncharacterized protein</fullName>
    </submittedName>
</protein>
<comment type="caution">
    <text evidence="2">The sequence shown here is derived from an EMBL/GenBank/DDBJ whole genome shotgun (WGS) entry which is preliminary data.</text>
</comment>
<reference evidence="3" key="1">
    <citation type="submission" date="2017-09" db="EMBL/GenBank/DDBJ databases">
        <title>Depth-based differentiation of microbial function through sediment-hosted aquifers and enrichment of novel symbionts in the deep terrestrial subsurface.</title>
        <authorList>
            <person name="Probst A.J."/>
            <person name="Ladd B."/>
            <person name="Jarett J.K."/>
            <person name="Geller-Mcgrath D.E."/>
            <person name="Sieber C.M.K."/>
            <person name="Emerson J.B."/>
            <person name="Anantharaman K."/>
            <person name="Thomas B.C."/>
            <person name="Malmstrom R."/>
            <person name="Stieglmeier M."/>
            <person name="Klingl A."/>
            <person name="Woyke T."/>
            <person name="Ryan C.M."/>
            <person name="Banfield J.F."/>
        </authorList>
    </citation>
    <scope>NUCLEOTIDE SEQUENCE [LARGE SCALE GENOMIC DNA]</scope>
</reference>
<evidence type="ECO:0000313" key="3">
    <source>
        <dbReference type="Proteomes" id="UP000229901"/>
    </source>
</evidence>
<gene>
    <name evidence="2" type="ORF">COT97_02340</name>
</gene>
<dbReference type="EMBL" id="PFAP01000011">
    <property type="protein sequence ID" value="PIR94305.1"/>
    <property type="molecule type" value="Genomic_DNA"/>
</dbReference>
<organism evidence="2 3">
    <name type="scientific">Candidatus Falkowbacteria bacterium CG10_big_fil_rev_8_21_14_0_10_39_11</name>
    <dbReference type="NCBI Taxonomy" id="1974565"/>
    <lineage>
        <taxon>Bacteria</taxon>
        <taxon>Candidatus Falkowiibacteriota</taxon>
    </lineage>
</organism>
<proteinExistence type="predicted"/>
<feature type="coiled-coil region" evidence="1">
    <location>
        <begin position="40"/>
        <end position="67"/>
    </location>
</feature>
<accession>A0A2H0V5G9</accession>
<evidence type="ECO:0000313" key="2">
    <source>
        <dbReference type="EMBL" id="PIR94305.1"/>
    </source>
</evidence>
<sequence>MSKFFQKINPGDYWDKELPAGQEMRYQDYDLVLANLGPEYQQFLRELKEKNKELNKLLETKIRAANLPFSVKPGTGIFRFSIRFAPPYSKPFMQSPDELEGKATAGERYSPGNDEIVLYLHVDEDYNFLVTRTAAFNAYDASSFTHGLTLHNLKRNSIDQELSDAIKDQDLEKISTLIVGRMKISGETRQIEYVLDVKTIDDAQQKFSEAYLRSRKNTILTNFAQMMIQNILVEQIKNNLDLPEDELKSLLMYTIFKFSEIEFESYTTNKPIKLQNFFKPKIDFGKIDNDKLSPKQIEDYVRTQIRAFHQSLVKRAMDEYRRQKFAKKK</sequence>
<keyword evidence="1" id="KW-0175">Coiled coil</keyword>
<dbReference type="AlphaFoldDB" id="A0A2H0V5G9"/>
<dbReference type="Proteomes" id="UP000229901">
    <property type="component" value="Unassembled WGS sequence"/>
</dbReference>
<name>A0A2H0V5G9_9BACT</name>